<comment type="caution">
    <text evidence="1">The sequence shown here is derived from an EMBL/GenBank/DDBJ whole genome shotgun (WGS) entry which is preliminary data.</text>
</comment>
<evidence type="ECO:0000313" key="1">
    <source>
        <dbReference type="EMBL" id="MBB3965777.1"/>
    </source>
</evidence>
<name>A0A7W6CRA8_9HYPH</name>
<gene>
    <name evidence="1" type="ORF">GGQ67_003456</name>
</gene>
<dbReference type="AlphaFoldDB" id="A0A7W6CRA8"/>
<organism evidence="1 2">
    <name type="scientific">Rhizobium metallidurans</name>
    <dbReference type="NCBI Taxonomy" id="1265931"/>
    <lineage>
        <taxon>Bacteria</taxon>
        <taxon>Pseudomonadati</taxon>
        <taxon>Pseudomonadota</taxon>
        <taxon>Alphaproteobacteria</taxon>
        <taxon>Hyphomicrobiales</taxon>
        <taxon>Rhizobiaceae</taxon>
        <taxon>Rhizobium/Agrobacterium group</taxon>
        <taxon>Rhizobium</taxon>
    </lineage>
</organism>
<dbReference type="EMBL" id="JACIDW010000012">
    <property type="protein sequence ID" value="MBB3965777.1"/>
    <property type="molecule type" value="Genomic_DNA"/>
</dbReference>
<proteinExistence type="predicted"/>
<dbReference type="Proteomes" id="UP000582090">
    <property type="component" value="Unassembled WGS sequence"/>
</dbReference>
<sequence>MADDRDFDVREFTDRLAAMTEDELFGTMDELERASAAVPPAKRDDSDVFAKIALVETAIEDRFPGQLLAPYKDWQQRRHTTI</sequence>
<protein>
    <submittedName>
        <fullName evidence="1">Uncharacterized protein</fullName>
    </submittedName>
</protein>
<reference evidence="1 2" key="1">
    <citation type="submission" date="2020-08" db="EMBL/GenBank/DDBJ databases">
        <title>Genomic Encyclopedia of Type Strains, Phase IV (KMG-IV): sequencing the most valuable type-strain genomes for metagenomic binning, comparative biology and taxonomic classification.</title>
        <authorList>
            <person name="Goeker M."/>
        </authorList>
    </citation>
    <scope>NUCLEOTIDE SEQUENCE [LARGE SCALE GENOMIC DNA]</scope>
    <source>
        <strain evidence="1 2">DSM 26575</strain>
    </source>
</reference>
<keyword evidence="2" id="KW-1185">Reference proteome</keyword>
<evidence type="ECO:0000313" key="2">
    <source>
        <dbReference type="Proteomes" id="UP000582090"/>
    </source>
</evidence>
<accession>A0A7W6CRA8</accession>
<dbReference type="RefSeq" id="WP_183901317.1">
    <property type="nucleotide sequence ID" value="NZ_JACIDW010000012.1"/>
</dbReference>